<dbReference type="Pfam" id="PF13102">
    <property type="entry name" value="Phage_int_SAM_5"/>
    <property type="match status" value="1"/>
</dbReference>
<reference evidence="4 5" key="1">
    <citation type="submission" date="2020-12" db="EMBL/GenBank/DDBJ databases">
        <title>Whole genome sequences of gut porcine anaerobes.</title>
        <authorList>
            <person name="Kubasova T."/>
            <person name="Jahodarova E."/>
            <person name="Rychlik I."/>
        </authorList>
    </citation>
    <scope>NUCLEOTIDE SEQUENCE [LARGE SCALE GENOMIC DNA]</scope>
    <source>
        <strain evidence="4 5">An925</strain>
    </source>
</reference>
<dbReference type="PANTHER" id="PTHR30349:SF64">
    <property type="entry name" value="PROPHAGE INTEGRASE INTD-RELATED"/>
    <property type="match status" value="1"/>
</dbReference>
<proteinExistence type="predicted"/>
<keyword evidence="5" id="KW-1185">Reference proteome</keyword>
<dbReference type="Proteomes" id="UP001200470">
    <property type="component" value="Unassembled WGS sequence"/>
</dbReference>
<comment type="caution">
    <text evidence="4">The sequence shown here is derived from an EMBL/GenBank/DDBJ whole genome shotgun (WGS) entry which is preliminary data.</text>
</comment>
<dbReference type="InterPro" id="IPR013762">
    <property type="entry name" value="Integrase-like_cat_sf"/>
</dbReference>
<dbReference type="PANTHER" id="PTHR30349">
    <property type="entry name" value="PHAGE INTEGRASE-RELATED"/>
    <property type="match status" value="1"/>
</dbReference>
<evidence type="ECO:0000313" key="4">
    <source>
        <dbReference type="EMBL" id="MCF2562739.1"/>
    </source>
</evidence>
<dbReference type="InterPro" id="IPR050090">
    <property type="entry name" value="Tyrosine_recombinase_XerCD"/>
</dbReference>
<feature type="domain" description="Phage integrase SAM-like" evidence="3">
    <location>
        <begin position="122"/>
        <end position="230"/>
    </location>
</feature>
<dbReference type="InterPro" id="IPR025269">
    <property type="entry name" value="SAM-like_dom"/>
</dbReference>
<gene>
    <name evidence="4" type="ORF">I6E12_01220</name>
</gene>
<name>A0ABS9CDE7_9BACT</name>
<sequence length="488" mass="56782">MAKKLTTSLTGFKERQCTMAIVLDIRSNRKDVTEYPVKARFTIDRRSYYYPVGGSYTKQDFSEICNVQKSKSPKYEEKKRLLEIVDKYKEMLVNLNPGRELTLDAVRMVVEGKVASHTHESFIGIWEEIIHNLRTENNGARYTTAEPYESALKSFKKFLWKEDIKGFEVNIEHIKKWEHGMINGGIGADGQPLKPISETTRGFNLRHCRAVWNECRRRGYLLQTEYPFSNIRKGAVAIPEPASRKEFYLNVEKMTQLYEVFINKNYPSKWRKDYTERAHESLGLFLVQYLGNGFNLVDVAQLTYNQYYFDTERKAFRFHRKKTRGRSMRNSEVIIPIIEPLQRILDDIAAPPTLNAQVFPQILRGLTTEDKIRNRVKDENSNIQDRVIKICHDVLHWEVKPSGTWARHSFATNLDHAGVERSYIEDSMGHAASKSVTDRYIAKFPLEKQMEYNSKLLNTSPVPVITKQDIKKMSKTEMAALLMELLDK</sequence>
<dbReference type="SUPFAM" id="SSF56349">
    <property type="entry name" value="DNA breaking-rejoining enzymes"/>
    <property type="match status" value="1"/>
</dbReference>
<evidence type="ECO:0000256" key="1">
    <source>
        <dbReference type="ARBA" id="ARBA00023125"/>
    </source>
</evidence>
<evidence type="ECO:0000256" key="2">
    <source>
        <dbReference type="ARBA" id="ARBA00023172"/>
    </source>
</evidence>
<evidence type="ECO:0000313" key="5">
    <source>
        <dbReference type="Proteomes" id="UP001200470"/>
    </source>
</evidence>
<evidence type="ECO:0000259" key="3">
    <source>
        <dbReference type="Pfam" id="PF13102"/>
    </source>
</evidence>
<protein>
    <submittedName>
        <fullName evidence="4">Phage integrase SAM-like domain-containing protein</fullName>
    </submittedName>
</protein>
<dbReference type="InterPro" id="IPR010998">
    <property type="entry name" value="Integrase_recombinase_N"/>
</dbReference>
<keyword evidence="2" id="KW-0233">DNA recombination</keyword>
<organism evidence="4 5">
    <name type="scientific">Xylanibacter brevis</name>
    <dbReference type="NCBI Taxonomy" id="83231"/>
    <lineage>
        <taxon>Bacteria</taxon>
        <taxon>Pseudomonadati</taxon>
        <taxon>Bacteroidota</taxon>
        <taxon>Bacteroidia</taxon>
        <taxon>Bacteroidales</taxon>
        <taxon>Prevotellaceae</taxon>
        <taxon>Xylanibacter</taxon>
    </lineage>
</organism>
<keyword evidence="1" id="KW-0238">DNA-binding</keyword>
<dbReference type="Gene3D" id="1.10.443.10">
    <property type="entry name" value="Intergrase catalytic core"/>
    <property type="match status" value="1"/>
</dbReference>
<dbReference type="EMBL" id="JADYTN010000002">
    <property type="protein sequence ID" value="MCF2562739.1"/>
    <property type="molecule type" value="Genomic_DNA"/>
</dbReference>
<dbReference type="Gene3D" id="1.10.150.130">
    <property type="match status" value="1"/>
</dbReference>
<accession>A0ABS9CDE7</accession>
<dbReference type="RefSeq" id="WP_301637321.1">
    <property type="nucleotide sequence ID" value="NZ_JADYTN010000002.1"/>
</dbReference>
<dbReference type="InterPro" id="IPR011010">
    <property type="entry name" value="DNA_brk_join_enz"/>
</dbReference>